<dbReference type="PROSITE" id="PS00624">
    <property type="entry name" value="GMC_OXRED_2"/>
    <property type="match status" value="1"/>
</dbReference>
<dbReference type="GO" id="GO:0050660">
    <property type="term" value="F:flavin adenine dinucleotide binding"/>
    <property type="evidence" value="ECO:0007669"/>
    <property type="project" value="InterPro"/>
</dbReference>
<gene>
    <name evidence="7" type="ORF">K432DRAFT_319599</name>
</gene>
<dbReference type="SUPFAM" id="SSF51905">
    <property type="entry name" value="FAD/NAD(P)-binding domain"/>
    <property type="match status" value="1"/>
</dbReference>
<evidence type="ECO:0000256" key="3">
    <source>
        <dbReference type="PIRSR" id="PIRSR000137-2"/>
    </source>
</evidence>
<evidence type="ECO:0000313" key="7">
    <source>
        <dbReference type="EMBL" id="OCK84792.1"/>
    </source>
</evidence>
<dbReference type="PIRSF" id="PIRSF000137">
    <property type="entry name" value="Alcohol_oxidase"/>
    <property type="match status" value="1"/>
</dbReference>
<evidence type="ECO:0000313" key="8">
    <source>
        <dbReference type="Proteomes" id="UP000250266"/>
    </source>
</evidence>
<dbReference type="EMBL" id="KV744830">
    <property type="protein sequence ID" value="OCK84792.1"/>
    <property type="molecule type" value="Genomic_DNA"/>
</dbReference>
<comment type="cofactor">
    <cofactor evidence="3">
        <name>FAD</name>
        <dbReference type="ChEBI" id="CHEBI:57692"/>
    </cofactor>
</comment>
<protein>
    <submittedName>
        <fullName evidence="7">GMC oxidoreductase</fullName>
    </submittedName>
</protein>
<evidence type="ECO:0000259" key="6">
    <source>
        <dbReference type="PROSITE" id="PS00624"/>
    </source>
</evidence>
<name>A0A8E2EIS5_9PEZI</name>
<dbReference type="PROSITE" id="PS00623">
    <property type="entry name" value="GMC_OXRED_1"/>
    <property type="match status" value="1"/>
</dbReference>
<dbReference type="PANTHER" id="PTHR11552:SF123">
    <property type="entry name" value="GMC OXIDOREDUCTASE (AFU_ORTHOLOGUE AFUA_2G01770)-RELATED"/>
    <property type="match status" value="1"/>
</dbReference>
<feature type="active site" description="Proton acceptor" evidence="2">
    <location>
        <position position="508"/>
    </location>
</feature>
<feature type="active site" description="Proton donor" evidence="2">
    <location>
        <position position="470"/>
    </location>
</feature>
<evidence type="ECO:0000256" key="1">
    <source>
        <dbReference type="ARBA" id="ARBA00010790"/>
    </source>
</evidence>
<evidence type="ECO:0000256" key="4">
    <source>
        <dbReference type="RuleBase" id="RU003968"/>
    </source>
</evidence>
<reference evidence="7 8" key="1">
    <citation type="journal article" date="2016" name="Nat. Commun.">
        <title>Ectomycorrhizal ecology is imprinted in the genome of the dominant symbiotic fungus Cenococcum geophilum.</title>
        <authorList>
            <consortium name="DOE Joint Genome Institute"/>
            <person name="Peter M."/>
            <person name="Kohler A."/>
            <person name="Ohm R.A."/>
            <person name="Kuo A."/>
            <person name="Krutzmann J."/>
            <person name="Morin E."/>
            <person name="Arend M."/>
            <person name="Barry K.W."/>
            <person name="Binder M."/>
            <person name="Choi C."/>
            <person name="Clum A."/>
            <person name="Copeland A."/>
            <person name="Grisel N."/>
            <person name="Haridas S."/>
            <person name="Kipfer T."/>
            <person name="LaButti K."/>
            <person name="Lindquist E."/>
            <person name="Lipzen A."/>
            <person name="Maire R."/>
            <person name="Meier B."/>
            <person name="Mihaltcheva S."/>
            <person name="Molinier V."/>
            <person name="Murat C."/>
            <person name="Poggeler S."/>
            <person name="Quandt C.A."/>
            <person name="Sperisen C."/>
            <person name="Tritt A."/>
            <person name="Tisserant E."/>
            <person name="Crous P.W."/>
            <person name="Henrissat B."/>
            <person name="Nehls U."/>
            <person name="Egli S."/>
            <person name="Spatafora J.W."/>
            <person name="Grigoriev I.V."/>
            <person name="Martin F.M."/>
        </authorList>
    </citation>
    <scope>NUCLEOTIDE SEQUENCE [LARGE SCALE GENOMIC DNA]</scope>
    <source>
        <strain evidence="7 8">CBS 459.81</strain>
    </source>
</reference>
<dbReference type="Pfam" id="PF00732">
    <property type="entry name" value="GMC_oxred_N"/>
    <property type="match status" value="1"/>
</dbReference>
<dbReference type="GO" id="GO:0016614">
    <property type="term" value="F:oxidoreductase activity, acting on CH-OH group of donors"/>
    <property type="evidence" value="ECO:0007669"/>
    <property type="project" value="InterPro"/>
</dbReference>
<comment type="similarity">
    <text evidence="1 4">Belongs to the GMC oxidoreductase family.</text>
</comment>
<evidence type="ECO:0000259" key="5">
    <source>
        <dbReference type="PROSITE" id="PS00623"/>
    </source>
</evidence>
<evidence type="ECO:0000256" key="2">
    <source>
        <dbReference type="PIRSR" id="PIRSR000137-1"/>
    </source>
</evidence>
<dbReference type="Pfam" id="PF05199">
    <property type="entry name" value="GMC_oxred_C"/>
    <property type="match status" value="1"/>
</dbReference>
<dbReference type="InterPro" id="IPR000172">
    <property type="entry name" value="GMC_OxRdtase_N"/>
</dbReference>
<keyword evidence="4" id="KW-0285">Flavoprotein</keyword>
<feature type="binding site" evidence="3">
    <location>
        <position position="82"/>
    </location>
    <ligand>
        <name>FAD</name>
        <dbReference type="ChEBI" id="CHEBI:57692"/>
    </ligand>
</feature>
<feature type="binding site" evidence="3">
    <location>
        <position position="217"/>
    </location>
    <ligand>
        <name>FAD</name>
        <dbReference type="ChEBI" id="CHEBI:57692"/>
    </ligand>
</feature>
<dbReference type="Gene3D" id="3.30.560.10">
    <property type="entry name" value="Glucose Oxidase, domain 3"/>
    <property type="match status" value="1"/>
</dbReference>
<accession>A0A8E2EIS5</accession>
<dbReference type="InterPro" id="IPR012132">
    <property type="entry name" value="GMC_OxRdtase"/>
</dbReference>
<feature type="domain" description="Glucose-methanol-choline oxidoreductase N-terminal" evidence="5">
    <location>
        <begin position="80"/>
        <end position="103"/>
    </location>
</feature>
<dbReference type="OrthoDB" id="269227at2759"/>
<organism evidence="7 8">
    <name type="scientific">Lepidopterella palustris CBS 459.81</name>
    <dbReference type="NCBI Taxonomy" id="1314670"/>
    <lineage>
        <taxon>Eukaryota</taxon>
        <taxon>Fungi</taxon>
        <taxon>Dikarya</taxon>
        <taxon>Ascomycota</taxon>
        <taxon>Pezizomycotina</taxon>
        <taxon>Dothideomycetes</taxon>
        <taxon>Pleosporomycetidae</taxon>
        <taxon>Mytilinidiales</taxon>
        <taxon>Argynnaceae</taxon>
        <taxon>Lepidopterella</taxon>
    </lineage>
</organism>
<dbReference type="InterPro" id="IPR007867">
    <property type="entry name" value="GMC_OxRtase_C"/>
</dbReference>
<dbReference type="SUPFAM" id="SSF54373">
    <property type="entry name" value="FAD-linked reductases, C-terminal domain"/>
    <property type="match status" value="1"/>
</dbReference>
<proteinExistence type="inferred from homology"/>
<dbReference type="AlphaFoldDB" id="A0A8E2EIS5"/>
<dbReference type="Gene3D" id="3.50.50.60">
    <property type="entry name" value="FAD/NAD(P)-binding domain"/>
    <property type="match status" value="1"/>
</dbReference>
<feature type="domain" description="Glucose-methanol-choline oxidoreductase N-terminal" evidence="6">
    <location>
        <begin position="254"/>
        <end position="268"/>
    </location>
</feature>
<keyword evidence="3 4" id="KW-0274">FAD</keyword>
<dbReference type="PANTHER" id="PTHR11552">
    <property type="entry name" value="GLUCOSE-METHANOL-CHOLINE GMC OXIDOREDUCTASE"/>
    <property type="match status" value="1"/>
</dbReference>
<sequence>MDEPSFDFIIVGGGTAGSVLASRLSASLPNLSFLLIEAGPDSHPSIETPLAHLPGAGIEWQNETVPQKHAGDAVINSIAGKVLGGSSAINYCAWARGPAVDFDQWSSLVEDPRWSWAGMLPYFKKSESFHQGEQMVDLSLHAPDGPVKISSNISSTLRDFVADVYESAGITKTTDMNGGHPIGYSEFYSSIYEGKRQWASQCYRSGSNVTVMTNARVDRVIIEHNRATGVEVSNSRSESPKIIRALREVVISAGAYGTPKVLLLSGIGEKSELDRHGITQLVDLPVGNNLSDHPVVQTFWKIKDGHTITGEGCPLDWIGWHRTDPNTLRLADQELTGIGLKQYTAPGKVHAESFIMYGHFSFKDWTLLAPENSSTVTMFNILVNPTSRGSVTLASSKPEDPVVIDPNILATQLDRQTLHGLTKVTNEALESEVGRKMDVEEFGITEDLRRNMSMEAFKKRMEKTVLTFNHPSGTCAMGSVVDSSCCVYGVEGLRVVDASVFPLPMAAHYQAIVYAVAEQVADIITVSTGENN</sequence>
<dbReference type="InterPro" id="IPR036188">
    <property type="entry name" value="FAD/NAD-bd_sf"/>
</dbReference>
<keyword evidence="8" id="KW-1185">Reference proteome</keyword>
<dbReference type="Proteomes" id="UP000250266">
    <property type="component" value="Unassembled WGS sequence"/>
</dbReference>